<dbReference type="OrthoDB" id="5835829at2759"/>
<dbReference type="Gramene" id="SIN_1014100.t">
    <property type="protein sequence ID" value="SIN_1014100.t.cds1"/>
    <property type="gene ID" value="SIN_1014100"/>
</dbReference>
<dbReference type="GO" id="GO:0035251">
    <property type="term" value="F:UDP-glucosyltransferase activity"/>
    <property type="evidence" value="ECO:0007669"/>
    <property type="project" value="InterPro"/>
</dbReference>
<keyword evidence="4" id="KW-0812">Transmembrane</keyword>
<accession>A0A6I9UF71</accession>
<dbReference type="Pfam" id="PF00201">
    <property type="entry name" value="UDPGT"/>
    <property type="match status" value="1"/>
</dbReference>
<proteinExistence type="inferred from homology"/>
<dbReference type="InParanoid" id="A0A6I9UF71"/>
<dbReference type="PANTHER" id="PTHR48049">
    <property type="entry name" value="GLYCOSYLTRANSFERASE"/>
    <property type="match status" value="1"/>
</dbReference>
<dbReference type="FunFam" id="3.40.50.2000:FF:000037">
    <property type="entry name" value="Glycosyltransferase"/>
    <property type="match status" value="1"/>
</dbReference>
<evidence type="ECO:0000313" key="7">
    <source>
        <dbReference type="RefSeq" id="XP_011092852.1"/>
    </source>
</evidence>
<dbReference type="FunFam" id="3.40.50.2000:FF:000088">
    <property type="entry name" value="Glycosyltransferase"/>
    <property type="match status" value="1"/>
</dbReference>
<feature type="transmembrane region" description="Helical" evidence="4">
    <location>
        <begin position="12"/>
        <end position="34"/>
    </location>
</feature>
<feature type="domain" description="Glycosyltransferase N-terminal" evidence="5">
    <location>
        <begin position="8"/>
        <end position="190"/>
    </location>
</feature>
<keyword evidence="4" id="KW-1133">Transmembrane helix</keyword>
<dbReference type="InterPro" id="IPR002213">
    <property type="entry name" value="UDP_glucos_trans"/>
</dbReference>
<dbReference type="GeneID" id="105172928"/>
<protein>
    <submittedName>
        <fullName evidence="7">UDP-glycosyltransferase 91C1</fullName>
    </submittedName>
</protein>
<dbReference type="AlphaFoldDB" id="A0A6I9UF71"/>
<evidence type="ECO:0000256" key="2">
    <source>
        <dbReference type="ARBA" id="ARBA00022676"/>
    </source>
</evidence>
<dbReference type="Pfam" id="PF26168">
    <property type="entry name" value="Glyco_transf_N"/>
    <property type="match status" value="1"/>
</dbReference>
<keyword evidence="4" id="KW-0472">Membrane</keyword>
<evidence type="ECO:0000256" key="4">
    <source>
        <dbReference type="SAM" id="Phobius"/>
    </source>
</evidence>
<evidence type="ECO:0000259" key="5">
    <source>
        <dbReference type="Pfam" id="PF26168"/>
    </source>
</evidence>
<dbReference type="KEGG" id="sind:105172928"/>
<evidence type="ECO:0000313" key="6">
    <source>
        <dbReference type="Proteomes" id="UP000504604"/>
    </source>
</evidence>
<evidence type="ECO:0000256" key="3">
    <source>
        <dbReference type="ARBA" id="ARBA00022679"/>
    </source>
</evidence>
<dbReference type="Gene3D" id="3.40.50.2000">
    <property type="entry name" value="Glycogen Phosphorylase B"/>
    <property type="match status" value="2"/>
</dbReference>
<dbReference type="InterPro" id="IPR058980">
    <property type="entry name" value="Glyco_transf_N"/>
</dbReference>
<gene>
    <name evidence="7" type="primary">LOC105172928</name>
</gene>
<dbReference type="SUPFAM" id="SSF53756">
    <property type="entry name" value="UDP-Glycosyltransferase/glycogen phosphorylase"/>
    <property type="match status" value="1"/>
</dbReference>
<dbReference type="RefSeq" id="XP_011092852.1">
    <property type="nucleotide sequence ID" value="XM_011094550.2"/>
</dbReference>
<keyword evidence="2" id="KW-0328">Glycosyltransferase</keyword>
<organism evidence="6 7">
    <name type="scientific">Sesamum indicum</name>
    <name type="common">Oriental sesame</name>
    <name type="synonym">Sesamum orientale</name>
    <dbReference type="NCBI Taxonomy" id="4182"/>
    <lineage>
        <taxon>Eukaryota</taxon>
        <taxon>Viridiplantae</taxon>
        <taxon>Streptophyta</taxon>
        <taxon>Embryophyta</taxon>
        <taxon>Tracheophyta</taxon>
        <taxon>Spermatophyta</taxon>
        <taxon>Magnoliopsida</taxon>
        <taxon>eudicotyledons</taxon>
        <taxon>Gunneridae</taxon>
        <taxon>Pentapetalae</taxon>
        <taxon>asterids</taxon>
        <taxon>lamiids</taxon>
        <taxon>Lamiales</taxon>
        <taxon>Pedaliaceae</taxon>
        <taxon>Sesamum</taxon>
    </lineage>
</organism>
<sequence>MMSKNEDDDVRVVMLPWLAFGHMIPFLDLSIAFAKSGIHVYFLSTPRNIQRLHQRIPPNLPHLIEFVSFPLPKLDGSNLLPEDAEATVDIPADKMDCLKIACDLLQEPVKNFIAGKLPNWIIVDFFPHWAVDIAHNLNIPIITYCICSASTAVFFWTPEFIVGEGKREARTSPQDLTAPPDWVDFPSQVACRNHEATVLYNVLYGKNASGVPDGARLMRLVQASQAIAIRTSLEFEGDYVKQHSNLSGKPVFPVGFLPPEKVQGRSTIREESWCKIFDWLDQQSPRSVMFVGFGSEYKLKKEEIHEIAHGVELSGLPFLWSLRKPDWATHDGIDALPPGFISRTAGRGVVQIGWAPQREILAHPSVGGTLFHAGWASIVETIVYGHCLVLLPFIIAQPLDTRLLVEKGLAVEVERADDGSFTRNDIANALQKAMVSKEGEALRARTKEAADGIFGNQKLNDDCLKKFIEYLKNGTPQHK</sequence>
<evidence type="ECO:0000256" key="1">
    <source>
        <dbReference type="ARBA" id="ARBA00009995"/>
    </source>
</evidence>
<dbReference type="PANTHER" id="PTHR48049:SF57">
    <property type="entry name" value="UDP-GLYCOSYLTRANSFERASE 91C1-LIKE"/>
    <property type="match status" value="1"/>
</dbReference>
<reference evidence="6" key="1">
    <citation type="submission" date="2024-10" db="UniProtKB">
        <authorList>
            <consortium name="RefSeq"/>
        </authorList>
    </citation>
    <scope>NUCLEOTIDE SEQUENCE [LARGE SCALE GENOMIC DNA]</scope>
    <source>
        <strain evidence="6">cv. Zhongzhi No. 13</strain>
    </source>
</reference>
<name>A0A6I9UF71_SESIN</name>
<comment type="similarity">
    <text evidence="1">Belongs to the UDP-glycosyltransferase family.</text>
</comment>
<dbReference type="InterPro" id="IPR050481">
    <property type="entry name" value="UDP-glycosyltransf_plant"/>
</dbReference>
<reference evidence="7" key="2">
    <citation type="submission" date="2025-08" db="UniProtKB">
        <authorList>
            <consortium name="RefSeq"/>
        </authorList>
    </citation>
    <scope>IDENTIFICATION</scope>
</reference>
<keyword evidence="6" id="KW-1185">Reference proteome</keyword>
<keyword evidence="3" id="KW-0808">Transferase</keyword>
<dbReference type="Proteomes" id="UP000504604">
    <property type="component" value="Linkage group LG1"/>
</dbReference>
<dbReference type="CDD" id="cd03784">
    <property type="entry name" value="GT1_Gtf-like"/>
    <property type="match status" value="1"/>
</dbReference>